<dbReference type="Proteomes" id="UP000248410">
    <property type="component" value="Chromosome"/>
</dbReference>
<dbReference type="PIRSF" id="PIRSF003230">
    <property type="entry name" value="YbgC"/>
    <property type="match status" value="1"/>
</dbReference>
<name>A0A2U9ILT8_9CREN</name>
<dbReference type="RefSeq" id="WP_110379872.1">
    <property type="nucleotide sequence ID" value="NZ_CP029288.2"/>
</dbReference>
<evidence type="ECO:0000313" key="4">
    <source>
        <dbReference type="Proteomes" id="UP000248410"/>
    </source>
</evidence>
<dbReference type="OrthoDB" id="42004at2157"/>
<dbReference type="GeneID" id="36837307"/>
<evidence type="ECO:0000313" key="3">
    <source>
        <dbReference type="EMBL" id="AWR96982.1"/>
    </source>
</evidence>
<dbReference type="AlphaFoldDB" id="A0A2U9ILT8"/>
<proteinExistence type="inferred from homology"/>
<evidence type="ECO:0000256" key="1">
    <source>
        <dbReference type="ARBA" id="ARBA00005953"/>
    </source>
</evidence>
<keyword evidence="2" id="KW-0378">Hydrolase</keyword>
<accession>A0A2U9ILT8</accession>
<dbReference type="Pfam" id="PF13279">
    <property type="entry name" value="4HBT_2"/>
    <property type="match status" value="1"/>
</dbReference>
<keyword evidence="4" id="KW-1185">Reference proteome</keyword>
<comment type="similarity">
    <text evidence="1">Belongs to the 4-hydroxybenzoyl-CoA thioesterase family.</text>
</comment>
<dbReference type="EMBL" id="CP029288">
    <property type="protein sequence ID" value="AWR96982.1"/>
    <property type="molecule type" value="Genomic_DNA"/>
</dbReference>
<dbReference type="Gene3D" id="3.10.129.10">
    <property type="entry name" value="Hotdog Thioesterase"/>
    <property type="match status" value="1"/>
</dbReference>
<sequence length="135" mass="15479">MSTKIEFIFNETVRIYDTDAQGIAHYASYYRFFTNAIEKLMTEKLGVKYPIVNDELWFVIVESHAVYKKPLKLGDEITIAISPMVLSKKIIKFDISIIKEGEKTTEGYVTQASINPKTWKAVELPDDILNKIISL</sequence>
<protein>
    <submittedName>
        <fullName evidence="3">Acyl-CoA thioesterase</fullName>
    </submittedName>
</protein>
<dbReference type="InterPro" id="IPR050563">
    <property type="entry name" value="4-hydroxybenzoyl-CoA_TE"/>
</dbReference>
<gene>
    <name evidence="3" type="ORF">DFR86_05020</name>
</gene>
<dbReference type="GO" id="GO:0047617">
    <property type="term" value="F:fatty acyl-CoA hydrolase activity"/>
    <property type="evidence" value="ECO:0007669"/>
    <property type="project" value="TreeGrafter"/>
</dbReference>
<dbReference type="InterPro" id="IPR029069">
    <property type="entry name" value="HotDog_dom_sf"/>
</dbReference>
<dbReference type="PANTHER" id="PTHR31793">
    <property type="entry name" value="4-HYDROXYBENZOYL-COA THIOESTERASE FAMILY MEMBER"/>
    <property type="match status" value="1"/>
</dbReference>
<dbReference type="CDD" id="cd00586">
    <property type="entry name" value="4HBT"/>
    <property type="match status" value="1"/>
</dbReference>
<dbReference type="PANTHER" id="PTHR31793:SF27">
    <property type="entry name" value="NOVEL THIOESTERASE SUPERFAMILY DOMAIN AND SAPOSIN A-TYPE DOMAIN CONTAINING PROTEIN (0610012H03RIK)"/>
    <property type="match status" value="1"/>
</dbReference>
<dbReference type="InterPro" id="IPR006684">
    <property type="entry name" value="YbgC/YbaW"/>
</dbReference>
<reference evidence="3 4" key="1">
    <citation type="submission" date="2018-05" db="EMBL/GenBank/DDBJ databases">
        <title>Complete Genome Sequences of Extremely Thermoacidophilic, Metal-Mobilizing Type-Strain Members of the Archaeal Family Sulfolobaceae: Acidianus brierleyi DSM-1651T, Acidianus sulfidivorans DSM-18786T, Metallosphaera hakonensis DSM-7519T, and Metallosphaera prunae DSM-10039T.</title>
        <authorList>
            <person name="Counts J.A."/>
            <person name="Kelly R.M."/>
        </authorList>
    </citation>
    <scope>NUCLEOTIDE SEQUENCE [LARGE SCALE GENOMIC DNA]</scope>
    <source>
        <strain evidence="3 4">JP7</strain>
    </source>
</reference>
<dbReference type="SUPFAM" id="SSF54637">
    <property type="entry name" value="Thioesterase/thiol ester dehydrase-isomerase"/>
    <property type="match status" value="1"/>
</dbReference>
<evidence type="ECO:0000256" key="2">
    <source>
        <dbReference type="ARBA" id="ARBA00022801"/>
    </source>
</evidence>
<dbReference type="KEGG" id="asul:DFR86_05020"/>
<organism evidence="3 4">
    <name type="scientific">Acidianus sulfidivorans JP7</name>
    <dbReference type="NCBI Taxonomy" id="619593"/>
    <lineage>
        <taxon>Archaea</taxon>
        <taxon>Thermoproteota</taxon>
        <taxon>Thermoprotei</taxon>
        <taxon>Sulfolobales</taxon>
        <taxon>Sulfolobaceae</taxon>
        <taxon>Acidianus</taxon>
    </lineage>
</organism>